<keyword evidence="2" id="KW-0472">Membrane</keyword>
<protein>
    <recommendedName>
        <fullName evidence="5">Integral membrane protein</fullName>
    </recommendedName>
</protein>
<sequence>MTIGNPAGNPTDPAGGGPAAHRPRRLSTETKSALKTTEFFIYLAAVVAVLIASMVVGTEEGHRDYFRADQAWWYIVILTVGYMISRGLAKSGSRDPYDESH</sequence>
<feature type="transmembrane region" description="Helical" evidence="2">
    <location>
        <begin position="71"/>
        <end position="89"/>
    </location>
</feature>
<evidence type="ECO:0000256" key="1">
    <source>
        <dbReference type="SAM" id="MobiDB-lite"/>
    </source>
</evidence>
<accession>A0ABP6JEH7</accession>
<organism evidence="3 4">
    <name type="scientific">Streptomyces enissocaesilis</name>
    <dbReference type="NCBI Taxonomy" id="332589"/>
    <lineage>
        <taxon>Bacteria</taxon>
        <taxon>Bacillati</taxon>
        <taxon>Actinomycetota</taxon>
        <taxon>Actinomycetes</taxon>
        <taxon>Kitasatosporales</taxon>
        <taxon>Streptomycetaceae</taxon>
        <taxon>Streptomyces</taxon>
        <taxon>Streptomyces rochei group</taxon>
    </lineage>
</organism>
<evidence type="ECO:0008006" key="5">
    <source>
        <dbReference type="Google" id="ProtNLM"/>
    </source>
</evidence>
<dbReference type="RefSeq" id="WP_344492290.1">
    <property type="nucleotide sequence ID" value="NZ_BAAAUD010000013.1"/>
</dbReference>
<evidence type="ECO:0000256" key="2">
    <source>
        <dbReference type="SAM" id="Phobius"/>
    </source>
</evidence>
<keyword evidence="2" id="KW-0812">Transmembrane</keyword>
<evidence type="ECO:0000313" key="3">
    <source>
        <dbReference type="EMBL" id="GAA2930563.1"/>
    </source>
</evidence>
<keyword evidence="2" id="KW-1133">Transmembrane helix</keyword>
<dbReference type="EMBL" id="BAAAUD010000013">
    <property type="protein sequence ID" value="GAA2930563.1"/>
    <property type="molecule type" value="Genomic_DNA"/>
</dbReference>
<feature type="region of interest" description="Disordered" evidence="1">
    <location>
        <begin position="1"/>
        <end position="28"/>
    </location>
</feature>
<name>A0ABP6JEH7_9ACTN</name>
<evidence type="ECO:0000313" key="4">
    <source>
        <dbReference type="Proteomes" id="UP001500403"/>
    </source>
</evidence>
<dbReference type="Proteomes" id="UP001500403">
    <property type="component" value="Unassembled WGS sequence"/>
</dbReference>
<reference evidence="4" key="1">
    <citation type="journal article" date="2019" name="Int. J. Syst. Evol. Microbiol.">
        <title>The Global Catalogue of Microorganisms (GCM) 10K type strain sequencing project: providing services to taxonomists for standard genome sequencing and annotation.</title>
        <authorList>
            <consortium name="The Broad Institute Genomics Platform"/>
            <consortium name="The Broad Institute Genome Sequencing Center for Infectious Disease"/>
            <person name="Wu L."/>
            <person name="Ma J."/>
        </authorList>
    </citation>
    <scope>NUCLEOTIDE SEQUENCE [LARGE SCALE GENOMIC DNA]</scope>
    <source>
        <strain evidence="4">JCM 9088</strain>
    </source>
</reference>
<keyword evidence="4" id="KW-1185">Reference proteome</keyword>
<comment type="caution">
    <text evidence="3">The sequence shown here is derived from an EMBL/GenBank/DDBJ whole genome shotgun (WGS) entry which is preliminary data.</text>
</comment>
<feature type="transmembrane region" description="Helical" evidence="2">
    <location>
        <begin position="39"/>
        <end position="56"/>
    </location>
</feature>
<gene>
    <name evidence="3" type="ORF">GCM10010446_14080</name>
</gene>
<proteinExistence type="predicted"/>